<evidence type="ECO:0000313" key="2">
    <source>
        <dbReference type="EMBL" id="CAJ87925.1"/>
    </source>
</evidence>
<dbReference type="EMBL" id="AJ937741">
    <property type="protein sequence ID" value="CAI78419.1"/>
    <property type="molecule type" value="Genomic_DNA"/>
</dbReference>
<sequence length="79" mass="9105">MAAACWWARTMVESIWTSQSMSPAASAWAWMCYGIQWQYEPETITLDSGAHYRPDLRLPKLGTACPLPWCRRSVVRRRG</sequence>
<dbReference type="AlphaFoldDB" id="Q1RQM0"/>
<proteinExistence type="predicted"/>
<name>Q1RQM0_STRA7</name>
<evidence type="ECO:0000313" key="1">
    <source>
        <dbReference type="EMBL" id="CAI78419.1"/>
    </source>
</evidence>
<accession>Q1RQM0</accession>
<reference evidence="2" key="3">
    <citation type="journal article" date="2006" name="Mol. Biol. Evol.">
        <title>Evolution of the terminal regions of the Streptomyces linear chromosome.</title>
        <authorList>
            <person name="Choulet F."/>
            <person name="Aigle B."/>
            <person name="Gallois A."/>
            <person name="Mangenot S."/>
            <person name="Gerbaud C."/>
            <person name="Truong C."/>
            <person name="Francou F.X."/>
            <person name="Fourrier C."/>
            <person name="Guerineau M."/>
            <person name="Decaris B."/>
            <person name="Barbe V."/>
            <person name="Pernodet J.L."/>
            <person name="Leblond P."/>
        </authorList>
    </citation>
    <scope>NUCLEOTIDE SEQUENCE</scope>
    <source>
        <strain evidence="2">ATCC 23877</strain>
    </source>
</reference>
<dbReference type="EMBL" id="AM238664">
    <property type="protein sequence ID" value="CAJ87925.1"/>
    <property type="molecule type" value="Genomic_DNA"/>
</dbReference>
<protein>
    <submittedName>
        <fullName evidence="1">Uncharacterized protein SAMR0216</fullName>
    </submittedName>
</protein>
<organism evidence="1">
    <name type="scientific">Streptomyces ambofaciens (strain ATCC 23877 / 3486 / DSM 40053 / JCM 4204 / NBRC 12836 / NRRL B-2516)</name>
    <dbReference type="NCBI Taxonomy" id="278992"/>
    <lineage>
        <taxon>Bacteria</taxon>
        <taxon>Bacillati</taxon>
        <taxon>Actinomycetota</taxon>
        <taxon>Actinomycetes</taxon>
        <taxon>Kitasatosporales</taxon>
        <taxon>Streptomycetaceae</taxon>
        <taxon>Streptomyces</taxon>
    </lineage>
</organism>
<reference evidence="2" key="2">
    <citation type="journal article" date="2006" name="Microbiology (Mosc.)">
        <title>Multiple biosynthetic and uptake systems mediate siderophore-dependent iron acquisition in Streptomyces coelicolor A3(2) and Streptomyces ambofaciens ATCC 23877.</title>
        <authorList>
            <person name="Barona-Gomez F."/>
            <person name="Lautru S."/>
            <person name="Francou F.X."/>
            <person name="Leblond P."/>
            <person name="Pernodet J.L."/>
            <person name="Challis G.L."/>
        </authorList>
    </citation>
    <scope>NUCLEOTIDE SEQUENCE</scope>
    <source>
        <strain evidence="2">ATCC 23877</strain>
    </source>
</reference>
<reference evidence="1" key="1">
    <citation type="journal article" date="2006" name="J. Bacteriol.">
        <title>Intraspecific variability of the terminal inverted repeats of the linear chromosome of Streptomyces ambofaciens.</title>
        <authorList>
            <person name="Choulet F."/>
            <person name="Gallois A."/>
            <person name="Aigle B."/>
            <person name="Mangenot S."/>
            <person name="Gerbaud C."/>
            <person name="Truong C."/>
            <person name="Francou F.X."/>
            <person name="Borges F."/>
            <person name="Fourrier C."/>
            <person name="Guerineau M."/>
            <person name="Decaris B."/>
            <person name="Barbe V."/>
            <person name="Pernodet J.L."/>
            <person name="Leblond P."/>
        </authorList>
    </citation>
    <scope>NUCLEOTIDE SEQUENCE</scope>
    <source>
        <strain evidence="1">ATCC 23877</strain>
    </source>
</reference>
<gene>
    <name evidence="1" type="ORF">SAMR0216</name>
</gene>